<sequence>MSDRNIELTNKMLLRTKDDPERFPVVFVPALFGSDLVQDEEKVFVTPSIGLKLSTPDLKLPLKWTDSTDPDKPYPVQARDSIEPGDVLKKVEVKVCCKTITLIDQYSKFCDYFQEKSKFHTFSYDWRRDLNETTDKLIEFLKEIKEKYGEPAQVVSHSMGCLIALAAYNTHPQLFHSSLFCGGMFAGGFGFYPTNTDGFPIGLNKTFLGPNVVHTFPSMYSCASPMGVQNDPILRCRDGRKLWNFVDFDTGKDIYIDMWKIEDWKKFQLGPWRSGGKPVSKEMEDHVKKCLEVGHAFQLRMRNLEVKDGKYVHKAPMHDLETYQQVPLAVLVGDQFEHPDDFLWDSKKNKMVEWTPKLENELEPMFYSKTDGTVSYISASQPPVPQGVEVEQYNALNNGPKLGNHRELMNDVIRIENILQELRKNASMQKNESFRRLSRQISSSLRSIDVDC</sequence>
<keyword evidence="1" id="KW-0175">Coiled coil</keyword>
<dbReference type="SUPFAM" id="SSF53474">
    <property type="entry name" value="alpha/beta-Hydrolases"/>
    <property type="match status" value="1"/>
</dbReference>
<dbReference type="GO" id="GO:0008374">
    <property type="term" value="F:O-acyltransferase activity"/>
    <property type="evidence" value="ECO:0007669"/>
    <property type="project" value="InterPro"/>
</dbReference>
<dbReference type="GO" id="GO:0006629">
    <property type="term" value="P:lipid metabolic process"/>
    <property type="evidence" value="ECO:0007669"/>
    <property type="project" value="InterPro"/>
</dbReference>
<proteinExistence type="predicted"/>
<organism evidence="2 3">
    <name type="scientific">Chaetoceros tenuissimus</name>
    <dbReference type="NCBI Taxonomy" id="426638"/>
    <lineage>
        <taxon>Eukaryota</taxon>
        <taxon>Sar</taxon>
        <taxon>Stramenopiles</taxon>
        <taxon>Ochrophyta</taxon>
        <taxon>Bacillariophyta</taxon>
        <taxon>Coscinodiscophyceae</taxon>
        <taxon>Chaetocerotophycidae</taxon>
        <taxon>Chaetocerotales</taxon>
        <taxon>Chaetocerotaceae</taxon>
        <taxon>Chaetoceros</taxon>
    </lineage>
</organism>
<dbReference type="InterPro" id="IPR029058">
    <property type="entry name" value="AB_hydrolase_fold"/>
</dbReference>
<dbReference type="InterPro" id="IPR003386">
    <property type="entry name" value="LACT/PDAT_acylTrfase"/>
</dbReference>
<keyword evidence="3" id="KW-1185">Reference proteome</keyword>
<dbReference type="AlphaFoldDB" id="A0AAD3D959"/>
<dbReference type="PANTHER" id="PTHR11440">
    <property type="entry name" value="LECITHIN-CHOLESTEROL ACYLTRANSFERASE-RELATED"/>
    <property type="match status" value="1"/>
</dbReference>
<evidence type="ECO:0000313" key="2">
    <source>
        <dbReference type="EMBL" id="GFH60161.1"/>
    </source>
</evidence>
<evidence type="ECO:0000313" key="3">
    <source>
        <dbReference type="Proteomes" id="UP001054902"/>
    </source>
</evidence>
<protein>
    <submittedName>
        <fullName evidence="2">Uncharacterized protein</fullName>
    </submittedName>
</protein>
<gene>
    <name evidence="2" type="ORF">CTEN210_16637</name>
</gene>
<name>A0AAD3D959_9STRA</name>
<accession>A0AAD3D959</accession>
<dbReference type="Gene3D" id="3.40.50.1820">
    <property type="entry name" value="alpha/beta hydrolase"/>
    <property type="match status" value="1"/>
</dbReference>
<reference evidence="2 3" key="1">
    <citation type="journal article" date="2021" name="Sci. Rep.">
        <title>The genome of the diatom Chaetoceros tenuissimus carries an ancient integrated fragment of an extant virus.</title>
        <authorList>
            <person name="Hongo Y."/>
            <person name="Kimura K."/>
            <person name="Takaki Y."/>
            <person name="Yoshida Y."/>
            <person name="Baba S."/>
            <person name="Kobayashi G."/>
            <person name="Nagasaki K."/>
            <person name="Hano T."/>
            <person name="Tomaru Y."/>
        </authorList>
    </citation>
    <scope>NUCLEOTIDE SEQUENCE [LARGE SCALE GENOMIC DNA]</scope>
    <source>
        <strain evidence="2 3">NIES-3715</strain>
    </source>
</reference>
<dbReference type="Proteomes" id="UP001054902">
    <property type="component" value="Unassembled WGS sequence"/>
</dbReference>
<evidence type="ECO:0000256" key="1">
    <source>
        <dbReference type="SAM" id="Coils"/>
    </source>
</evidence>
<comment type="caution">
    <text evidence="2">The sequence shown here is derived from an EMBL/GenBank/DDBJ whole genome shotgun (WGS) entry which is preliminary data.</text>
</comment>
<dbReference type="Pfam" id="PF02450">
    <property type="entry name" value="LCAT"/>
    <property type="match status" value="1"/>
</dbReference>
<feature type="coiled-coil region" evidence="1">
    <location>
        <begin position="405"/>
        <end position="432"/>
    </location>
</feature>
<dbReference type="EMBL" id="BLLK01000069">
    <property type="protein sequence ID" value="GFH60161.1"/>
    <property type="molecule type" value="Genomic_DNA"/>
</dbReference>